<keyword evidence="10" id="KW-1185">Reference proteome</keyword>
<dbReference type="InterPro" id="IPR001892">
    <property type="entry name" value="Ribosomal_uS13"/>
</dbReference>
<dbReference type="EMBL" id="BAABIC010000022">
    <property type="protein sequence ID" value="GAA4706058.1"/>
    <property type="molecule type" value="Genomic_DNA"/>
</dbReference>
<evidence type="ECO:0000256" key="8">
    <source>
        <dbReference type="SAM" id="MobiDB-lite"/>
    </source>
</evidence>
<protein>
    <recommendedName>
        <fullName evidence="6 7">Small ribosomal subunit protein uS13</fullName>
    </recommendedName>
</protein>
<dbReference type="InterPro" id="IPR018269">
    <property type="entry name" value="Ribosomal_uS13_CS"/>
</dbReference>
<dbReference type="InterPro" id="IPR019980">
    <property type="entry name" value="Ribosomal_uS13_bac-type"/>
</dbReference>
<evidence type="ECO:0000256" key="4">
    <source>
        <dbReference type="ARBA" id="ARBA00022980"/>
    </source>
</evidence>
<keyword evidence="7" id="KW-0820">tRNA-binding</keyword>
<dbReference type="Gene3D" id="1.10.8.50">
    <property type="match status" value="1"/>
</dbReference>
<reference evidence="10" key="1">
    <citation type="journal article" date="2019" name="Int. J. Syst. Evol. Microbiol.">
        <title>The Global Catalogue of Microorganisms (GCM) 10K type strain sequencing project: providing services to taxonomists for standard genome sequencing and annotation.</title>
        <authorList>
            <consortium name="The Broad Institute Genomics Platform"/>
            <consortium name="The Broad Institute Genome Sequencing Center for Infectious Disease"/>
            <person name="Wu L."/>
            <person name="Ma J."/>
        </authorList>
    </citation>
    <scope>NUCLEOTIDE SEQUENCE [LARGE SCALE GENOMIC DNA]</scope>
    <source>
        <strain evidence="10">JCM 18055</strain>
    </source>
</reference>
<evidence type="ECO:0000256" key="1">
    <source>
        <dbReference type="ARBA" id="ARBA00008080"/>
    </source>
</evidence>
<dbReference type="InterPro" id="IPR010979">
    <property type="entry name" value="Ribosomal_uS13-like_H2TH"/>
</dbReference>
<evidence type="ECO:0000313" key="9">
    <source>
        <dbReference type="EMBL" id="GAA4706058.1"/>
    </source>
</evidence>
<dbReference type="HAMAP" id="MF_01315">
    <property type="entry name" value="Ribosomal_uS13"/>
    <property type="match status" value="1"/>
</dbReference>
<comment type="caution">
    <text evidence="9">The sequence shown here is derived from an EMBL/GenBank/DDBJ whole genome shotgun (WGS) entry which is preliminary data.</text>
</comment>
<dbReference type="Proteomes" id="UP001500325">
    <property type="component" value="Unassembled WGS sequence"/>
</dbReference>
<keyword evidence="5 7" id="KW-0687">Ribonucleoprotein</keyword>
<keyword evidence="2 7" id="KW-0699">rRNA-binding</keyword>
<evidence type="ECO:0000256" key="2">
    <source>
        <dbReference type="ARBA" id="ARBA00022730"/>
    </source>
</evidence>
<dbReference type="Pfam" id="PF00416">
    <property type="entry name" value="Ribosomal_S13"/>
    <property type="match status" value="1"/>
</dbReference>
<accession>A0ABP8XH57</accession>
<dbReference type="PROSITE" id="PS50159">
    <property type="entry name" value="RIBOSOMAL_S13_2"/>
    <property type="match status" value="1"/>
</dbReference>
<comment type="function">
    <text evidence="7">Located at the top of the head of the 30S subunit, it contacts several helices of the 16S rRNA. In the 70S ribosome it contacts the 23S rRNA (bridge B1a) and protein L5 of the 50S subunit (bridge B1b), connecting the 2 subunits; these bridges are implicated in subunit movement. Contacts the tRNAs in the A and P-sites.</text>
</comment>
<sequence length="157" mass="17672">MTPPVPGRGPEDESPGDGRREYPARQGDTSRMARLSGVDLPRDKRMEIALTYIYGIGRSRSLEILAATGISPDLRSRDLTDEQLASLREYIENSFRVEGDLRREVQADIRRKIEIGCYQGIRHRRGLPVRGQRTKTNARSRKGPKKTVAGKKKAGKK</sequence>
<comment type="subunit">
    <text evidence="7">Part of the 30S ribosomal subunit. Forms a loose heterodimer with protein S19. Forms two bridges to the 50S subunit in the 70S ribosome.</text>
</comment>
<dbReference type="PROSITE" id="PS00646">
    <property type="entry name" value="RIBOSOMAL_S13_1"/>
    <property type="match status" value="1"/>
</dbReference>
<feature type="region of interest" description="Disordered" evidence="8">
    <location>
        <begin position="1"/>
        <end position="38"/>
    </location>
</feature>
<dbReference type="SUPFAM" id="SSF46946">
    <property type="entry name" value="S13-like H2TH domain"/>
    <property type="match status" value="1"/>
</dbReference>
<evidence type="ECO:0000256" key="7">
    <source>
        <dbReference type="HAMAP-Rule" id="MF_01315"/>
    </source>
</evidence>
<evidence type="ECO:0000256" key="3">
    <source>
        <dbReference type="ARBA" id="ARBA00022884"/>
    </source>
</evidence>
<dbReference type="Gene3D" id="4.10.910.10">
    <property type="entry name" value="30s ribosomal protein s13, domain 2"/>
    <property type="match status" value="1"/>
</dbReference>
<name>A0ABP8XH57_9PSEU</name>
<dbReference type="PANTHER" id="PTHR10871:SF1">
    <property type="entry name" value="SMALL RIBOSOMAL SUBUNIT PROTEIN US13M"/>
    <property type="match status" value="1"/>
</dbReference>
<proteinExistence type="inferred from homology"/>
<dbReference type="NCBIfam" id="TIGR03631">
    <property type="entry name" value="uS13_bact"/>
    <property type="match status" value="1"/>
</dbReference>
<evidence type="ECO:0000256" key="5">
    <source>
        <dbReference type="ARBA" id="ARBA00023274"/>
    </source>
</evidence>
<dbReference type="PANTHER" id="PTHR10871">
    <property type="entry name" value="30S RIBOSOMAL PROTEIN S13/40S RIBOSOMAL PROTEIN S18"/>
    <property type="match status" value="1"/>
</dbReference>
<evidence type="ECO:0000256" key="6">
    <source>
        <dbReference type="ARBA" id="ARBA00035166"/>
    </source>
</evidence>
<feature type="region of interest" description="Disordered" evidence="8">
    <location>
        <begin position="124"/>
        <end position="157"/>
    </location>
</feature>
<keyword evidence="4 7" id="KW-0689">Ribosomal protein</keyword>
<gene>
    <name evidence="7" type="primary">rpsM</name>
    <name evidence="9" type="ORF">GCM10023215_52670</name>
</gene>
<comment type="similarity">
    <text evidence="1 7">Belongs to the universal ribosomal protein uS13 family.</text>
</comment>
<evidence type="ECO:0000313" key="10">
    <source>
        <dbReference type="Proteomes" id="UP001500325"/>
    </source>
</evidence>
<dbReference type="InterPro" id="IPR027437">
    <property type="entry name" value="Rbsml_uS13_C"/>
</dbReference>
<keyword evidence="3 7" id="KW-0694">RNA-binding</keyword>
<organism evidence="9 10">
    <name type="scientific">Pseudonocardia yuanmonensis</name>
    <dbReference type="NCBI Taxonomy" id="1095914"/>
    <lineage>
        <taxon>Bacteria</taxon>
        <taxon>Bacillati</taxon>
        <taxon>Actinomycetota</taxon>
        <taxon>Actinomycetes</taxon>
        <taxon>Pseudonocardiales</taxon>
        <taxon>Pseudonocardiaceae</taxon>
        <taxon>Pseudonocardia</taxon>
    </lineage>
</organism>